<comment type="similarity">
    <text evidence="1">Belongs to the thioesterase family.</text>
</comment>
<dbReference type="InterPro" id="IPR012223">
    <property type="entry name" value="TEII"/>
</dbReference>
<gene>
    <name evidence="3" type="ORF">LGH74_21930</name>
</gene>
<keyword evidence="3" id="KW-0378">Hydrolase</keyword>
<dbReference type="GO" id="GO:0016787">
    <property type="term" value="F:hydrolase activity"/>
    <property type="evidence" value="ECO:0007669"/>
    <property type="project" value="UniProtKB-KW"/>
</dbReference>
<dbReference type="PROSITE" id="PS51257">
    <property type="entry name" value="PROKAR_LIPOPROTEIN"/>
    <property type="match status" value="1"/>
</dbReference>
<sequence length="244" mass="27174">MKKPQLFLLHFAGGSCYSFQFLVPELQGFEVVALELPGRGKRTKEALLTDFDAAAQDIFEQLKAKINSPHFVIYGHSMGAYLALHVARMLENVNVFPTHVFVSGNAGPGVSGATKRYLLGQKDFVEELRKMGGVPMELFDNKDLLEYFLPIVRADFQIAEQNKLSNDCVVKAPIYAMMGSQEEQVAAIANWGRFTQGVFQYSVLTGGHFFIYDHPTAIATIINDRYQHSVFKRAVESVSISATV</sequence>
<dbReference type="EMBL" id="JAJADR010000009">
    <property type="protein sequence ID" value="MCB2410663.1"/>
    <property type="molecule type" value="Genomic_DNA"/>
</dbReference>
<evidence type="ECO:0000256" key="1">
    <source>
        <dbReference type="ARBA" id="ARBA00007169"/>
    </source>
</evidence>
<dbReference type="Gene3D" id="3.40.50.1820">
    <property type="entry name" value="alpha/beta hydrolase"/>
    <property type="match status" value="1"/>
</dbReference>
<organism evidence="3 4">
    <name type="scientific">Hymenobacter lucidus</name>
    <dbReference type="NCBI Taxonomy" id="2880930"/>
    <lineage>
        <taxon>Bacteria</taxon>
        <taxon>Pseudomonadati</taxon>
        <taxon>Bacteroidota</taxon>
        <taxon>Cytophagia</taxon>
        <taxon>Cytophagales</taxon>
        <taxon>Hymenobacteraceae</taxon>
        <taxon>Hymenobacter</taxon>
    </lineage>
</organism>
<dbReference type="Proteomes" id="UP001165296">
    <property type="component" value="Unassembled WGS sequence"/>
</dbReference>
<dbReference type="InterPro" id="IPR029058">
    <property type="entry name" value="AB_hydrolase_fold"/>
</dbReference>
<comment type="caution">
    <text evidence="3">The sequence shown here is derived from an EMBL/GenBank/DDBJ whole genome shotgun (WGS) entry which is preliminary data.</text>
</comment>
<dbReference type="SUPFAM" id="SSF53474">
    <property type="entry name" value="alpha/beta-Hydrolases"/>
    <property type="match status" value="1"/>
</dbReference>
<name>A0ABS8AY08_9BACT</name>
<dbReference type="RefSeq" id="WP_226179779.1">
    <property type="nucleotide sequence ID" value="NZ_JAJADR010000009.1"/>
</dbReference>
<accession>A0ABS8AY08</accession>
<keyword evidence="4" id="KW-1185">Reference proteome</keyword>
<feature type="domain" description="Thioesterase" evidence="2">
    <location>
        <begin position="5"/>
        <end position="225"/>
    </location>
</feature>
<proteinExistence type="inferred from homology"/>
<evidence type="ECO:0000259" key="2">
    <source>
        <dbReference type="Pfam" id="PF00975"/>
    </source>
</evidence>
<dbReference type="Pfam" id="PF00975">
    <property type="entry name" value="Thioesterase"/>
    <property type="match status" value="1"/>
</dbReference>
<dbReference type="PANTHER" id="PTHR11487:SF0">
    <property type="entry name" value="S-ACYL FATTY ACID SYNTHASE THIOESTERASE, MEDIUM CHAIN"/>
    <property type="match status" value="1"/>
</dbReference>
<evidence type="ECO:0000313" key="3">
    <source>
        <dbReference type="EMBL" id="MCB2410663.1"/>
    </source>
</evidence>
<dbReference type="PANTHER" id="PTHR11487">
    <property type="entry name" value="THIOESTERASE"/>
    <property type="match status" value="1"/>
</dbReference>
<protein>
    <submittedName>
        <fullName evidence="3">Alpha/beta fold hydrolase</fullName>
    </submittedName>
</protein>
<evidence type="ECO:0000313" key="4">
    <source>
        <dbReference type="Proteomes" id="UP001165296"/>
    </source>
</evidence>
<reference evidence="3" key="1">
    <citation type="submission" date="2021-10" db="EMBL/GenBank/DDBJ databases">
        <authorList>
            <person name="Dean J.D."/>
            <person name="Kim M.K."/>
            <person name="Newey C.N."/>
            <person name="Stoker T.S."/>
            <person name="Thompson D.W."/>
            <person name="Grose J.H."/>
        </authorList>
    </citation>
    <scope>NUCLEOTIDE SEQUENCE</scope>
    <source>
        <strain evidence="3">BT178</strain>
    </source>
</reference>
<dbReference type="InterPro" id="IPR001031">
    <property type="entry name" value="Thioesterase"/>
</dbReference>